<evidence type="ECO:0000256" key="4">
    <source>
        <dbReference type="ARBA" id="ARBA00022737"/>
    </source>
</evidence>
<dbReference type="GO" id="GO:0005634">
    <property type="term" value="C:nucleus"/>
    <property type="evidence" value="ECO:0007669"/>
    <property type="project" value="UniProtKB-SubCell"/>
</dbReference>
<dbReference type="GeneID" id="13542401"/>
<dbReference type="Gene3D" id="2.130.10.10">
    <property type="entry name" value="YVTN repeat-like/Quinoprotein amine dehydrogenase"/>
    <property type="match status" value="1"/>
</dbReference>
<dbReference type="InterPro" id="IPR015943">
    <property type="entry name" value="WD40/YVTN_repeat-like_dom_sf"/>
</dbReference>
<organism evidence="6 7">
    <name type="scientific">Puccinia graminis f. sp. tritici (strain CRL 75-36-700-3 / race SCCL)</name>
    <name type="common">Black stem rust fungus</name>
    <dbReference type="NCBI Taxonomy" id="418459"/>
    <lineage>
        <taxon>Eukaryota</taxon>
        <taxon>Fungi</taxon>
        <taxon>Dikarya</taxon>
        <taxon>Basidiomycota</taxon>
        <taxon>Pucciniomycotina</taxon>
        <taxon>Pucciniomycetes</taxon>
        <taxon>Pucciniales</taxon>
        <taxon>Pucciniaceae</taxon>
        <taxon>Puccinia</taxon>
    </lineage>
</organism>
<protein>
    <submittedName>
        <fullName evidence="6">Uncharacterized protein</fullName>
    </submittedName>
</protein>
<dbReference type="AlphaFoldDB" id="H6QUD3"/>
<evidence type="ECO:0000256" key="2">
    <source>
        <dbReference type="ARBA" id="ARBA00022574"/>
    </source>
</evidence>
<dbReference type="InterPro" id="IPR036322">
    <property type="entry name" value="WD40_repeat_dom_sf"/>
</dbReference>
<keyword evidence="4" id="KW-0677">Repeat</keyword>
<dbReference type="RefSeq" id="XP_003888876.1">
    <property type="nucleotide sequence ID" value="XM_003888827.1"/>
</dbReference>
<keyword evidence="7" id="KW-1185">Reference proteome</keyword>
<dbReference type="SUPFAM" id="SSF50978">
    <property type="entry name" value="WD40 repeat-like"/>
    <property type="match status" value="1"/>
</dbReference>
<evidence type="ECO:0000313" key="6">
    <source>
        <dbReference type="EMBL" id="EHS64596.1"/>
    </source>
</evidence>
<dbReference type="PANTHER" id="PTHR16288:SF0">
    <property type="entry name" value="TRNA (GUANINE-N(7)-)-METHYLTRANSFERASE NON-CATALYTIC SUBUNIT WDR4"/>
    <property type="match status" value="1"/>
</dbReference>
<dbReference type="STRING" id="418459.H6QUD3"/>
<dbReference type="VEuPathDB" id="FungiDB:PGTG_22384"/>
<dbReference type="EMBL" id="DS178336">
    <property type="protein sequence ID" value="EHS64596.1"/>
    <property type="molecule type" value="Genomic_DNA"/>
</dbReference>
<keyword evidence="2" id="KW-0853">WD repeat</keyword>
<evidence type="ECO:0000313" key="7">
    <source>
        <dbReference type="Proteomes" id="UP000008783"/>
    </source>
</evidence>
<dbReference type="HOGENOM" id="CLU_1949889_0_0_1"/>
<dbReference type="GO" id="GO:0036265">
    <property type="term" value="P:RNA (guanine-N7)-methylation"/>
    <property type="evidence" value="ECO:0007669"/>
    <property type="project" value="InterPro"/>
</dbReference>
<dbReference type="OrthoDB" id="2502478at2759"/>
<proteinExistence type="predicted"/>
<dbReference type="Proteomes" id="UP000008783">
    <property type="component" value="Unassembled WGS sequence"/>
</dbReference>
<evidence type="ECO:0000256" key="3">
    <source>
        <dbReference type="ARBA" id="ARBA00022694"/>
    </source>
</evidence>
<evidence type="ECO:0000256" key="5">
    <source>
        <dbReference type="ARBA" id="ARBA00023242"/>
    </source>
</evidence>
<sequence length="129" mass="14198">MAPRLPVQQLVVSPDKNFLVLAINSHLQLFDRAAGTRLCSTEDAGLNPPGSNHSGLIRLLLIHQELDAPEKAPLLISTGEDKLLKTWQLPDLKLLHSRQLIKRATSIAVSPNGKNIVIADKFGDVYEYV</sequence>
<name>H6QUD3_PUCGT</name>
<comment type="subcellular location">
    <subcellularLocation>
        <location evidence="1">Nucleus</location>
    </subcellularLocation>
</comment>
<gene>
    <name evidence="6" type="ORF">PGTG_22384</name>
</gene>
<dbReference type="GO" id="GO:0008033">
    <property type="term" value="P:tRNA processing"/>
    <property type="evidence" value="ECO:0007669"/>
    <property type="project" value="UniProtKB-KW"/>
</dbReference>
<dbReference type="PANTHER" id="PTHR16288">
    <property type="entry name" value="WD40 REPEAT PROTEIN 4"/>
    <property type="match status" value="1"/>
</dbReference>
<evidence type="ECO:0000256" key="1">
    <source>
        <dbReference type="ARBA" id="ARBA00004123"/>
    </source>
</evidence>
<accession>H6QUD3</accession>
<dbReference type="InterPro" id="IPR028884">
    <property type="entry name" value="Trm82"/>
</dbReference>
<dbReference type="KEGG" id="pgr:PGTG_22384"/>
<keyword evidence="3" id="KW-0819">tRNA processing</keyword>
<dbReference type="InParanoid" id="H6QUD3"/>
<keyword evidence="5" id="KW-0539">Nucleus</keyword>
<reference evidence="7" key="1">
    <citation type="journal article" date="2011" name="Proc. Natl. Acad. Sci. U.S.A.">
        <title>Obligate biotrophy features unraveled by the genomic analysis of rust fungi.</title>
        <authorList>
            <person name="Duplessis S."/>
            <person name="Cuomo C.A."/>
            <person name="Lin Y.-C."/>
            <person name="Aerts A."/>
            <person name="Tisserant E."/>
            <person name="Veneault-Fourrey C."/>
            <person name="Joly D.L."/>
            <person name="Hacquard S."/>
            <person name="Amselem J."/>
            <person name="Cantarel B.L."/>
            <person name="Chiu R."/>
            <person name="Coutinho P.M."/>
            <person name="Feau N."/>
            <person name="Field M."/>
            <person name="Frey P."/>
            <person name="Gelhaye E."/>
            <person name="Goldberg J."/>
            <person name="Grabherr M.G."/>
            <person name="Kodira C.D."/>
            <person name="Kohler A."/>
            <person name="Kuees U."/>
            <person name="Lindquist E.A."/>
            <person name="Lucas S.M."/>
            <person name="Mago R."/>
            <person name="Mauceli E."/>
            <person name="Morin E."/>
            <person name="Murat C."/>
            <person name="Pangilinan J.L."/>
            <person name="Park R."/>
            <person name="Pearson M."/>
            <person name="Quesneville H."/>
            <person name="Rouhier N."/>
            <person name="Sakthikumar S."/>
            <person name="Salamov A.A."/>
            <person name="Schmutz J."/>
            <person name="Selles B."/>
            <person name="Shapiro H."/>
            <person name="Tanguay P."/>
            <person name="Tuskan G.A."/>
            <person name="Henrissat B."/>
            <person name="Van de Peer Y."/>
            <person name="Rouze P."/>
            <person name="Ellis J.G."/>
            <person name="Dodds P.N."/>
            <person name="Schein J.E."/>
            <person name="Zhong S."/>
            <person name="Hamelin R.C."/>
            <person name="Grigoriev I.V."/>
            <person name="Szabo L.J."/>
            <person name="Martin F."/>
        </authorList>
    </citation>
    <scope>NUCLEOTIDE SEQUENCE [LARGE SCALE GENOMIC DNA]</scope>
    <source>
        <strain evidence="7">CRL 75-36-700-3 / race SCCL</strain>
    </source>
</reference>